<name>A0A6H1ZB06_9ZZZZ</name>
<protein>
    <submittedName>
        <fullName evidence="1">Uncharacterized protein</fullName>
    </submittedName>
</protein>
<sequence length="125" mass="15294">MDTTPEYIKMCEKAEEIQLLKIKPIHIMQSEADILYEDNDVWYIYVVEKLKKGWLIKKTWLPRQDQLQEMISPEYLEEDKFMLLDRFLNFVDMSNRGWSFEQLWLAFVMQEKYGKIWTGEEWSAR</sequence>
<dbReference type="EMBL" id="MT143975">
    <property type="protein sequence ID" value="QJA44370.1"/>
    <property type="molecule type" value="Genomic_DNA"/>
</dbReference>
<gene>
    <name evidence="1" type="ORF">TM448A00093_0100</name>
    <name evidence="2" type="ORF">TM448B00906_0011</name>
</gene>
<accession>A0A6H1ZB06</accession>
<evidence type="ECO:0000313" key="2">
    <source>
        <dbReference type="EMBL" id="QJH97039.1"/>
    </source>
</evidence>
<dbReference type="EMBL" id="MT144671">
    <property type="protein sequence ID" value="QJH97039.1"/>
    <property type="molecule type" value="Genomic_DNA"/>
</dbReference>
<organism evidence="1">
    <name type="scientific">viral metagenome</name>
    <dbReference type="NCBI Taxonomy" id="1070528"/>
    <lineage>
        <taxon>unclassified sequences</taxon>
        <taxon>metagenomes</taxon>
        <taxon>organismal metagenomes</taxon>
    </lineage>
</organism>
<reference evidence="1" key="1">
    <citation type="submission" date="2020-03" db="EMBL/GenBank/DDBJ databases">
        <title>The deep terrestrial virosphere.</title>
        <authorList>
            <person name="Holmfeldt K."/>
            <person name="Nilsson E."/>
            <person name="Simone D."/>
            <person name="Lopez-Fernandez M."/>
            <person name="Wu X."/>
            <person name="de Brujin I."/>
            <person name="Lundin D."/>
            <person name="Andersson A."/>
            <person name="Bertilsson S."/>
            <person name="Dopson M."/>
        </authorList>
    </citation>
    <scope>NUCLEOTIDE SEQUENCE</scope>
    <source>
        <strain evidence="1">TM448A00093</strain>
        <strain evidence="2">TM448B00906</strain>
    </source>
</reference>
<evidence type="ECO:0000313" key="1">
    <source>
        <dbReference type="EMBL" id="QJA44370.1"/>
    </source>
</evidence>
<proteinExistence type="predicted"/>
<dbReference type="AlphaFoldDB" id="A0A6H1ZB06"/>